<name>A0A0L9UCR9_PHAAN</name>
<organism evidence="1 2">
    <name type="scientific">Phaseolus angularis</name>
    <name type="common">Azuki bean</name>
    <name type="synonym">Vigna angularis</name>
    <dbReference type="NCBI Taxonomy" id="3914"/>
    <lineage>
        <taxon>Eukaryota</taxon>
        <taxon>Viridiplantae</taxon>
        <taxon>Streptophyta</taxon>
        <taxon>Embryophyta</taxon>
        <taxon>Tracheophyta</taxon>
        <taxon>Spermatophyta</taxon>
        <taxon>Magnoliopsida</taxon>
        <taxon>eudicotyledons</taxon>
        <taxon>Gunneridae</taxon>
        <taxon>Pentapetalae</taxon>
        <taxon>rosids</taxon>
        <taxon>fabids</taxon>
        <taxon>Fabales</taxon>
        <taxon>Fabaceae</taxon>
        <taxon>Papilionoideae</taxon>
        <taxon>50 kb inversion clade</taxon>
        <taxon>NPAAA clade</taxon>
        <taxon>indigoferoid/millettioid clade</taxon>
        <taxon>Phaseoleae</taxon>
        <taxon>Vigna</taxon>
    </lineage>
</organism>
<reference evidence="2" key="1">
    <citation type="journal article" date="2015" name="Proc. Natl. Acad. Sci. U.S.A.">
        <title>Genome sequencing of adzuki bean (Vigna angularis) provides insight into high starch and low fat accumulation and domestication.</title>
        <authorList>
            <person name="Yang K."/>
            <person name="Tian Z."/>
            <person name="Chen C."/>
            <person name="Luo L."/>
            <person name="Zhao B."/>
            <person name="Wang Z."/>
            <person name="Yu L."/>
            <person name="Li Y."/>
            <person name="Sun Y."/>
            <person name="Li W."/>
            <person name="Chen Y."/>
            <person name="Li Y."/>
            <person name="Zhang Y."/>
            <person name="Ai D."/>
            <person name="Zhao J."/>
            <person name="Shang C."/>
            <person name="Ma Y."/>
            <person name="Wu B."/>
            <person name="Wang M."/>
            <person name="Gao L."/>
            <person name="Sun D."/>
            <person name="Zhang P."/>
            <person name="Guo F."/>
            <person name="Wang W."/>
            <person name="Li Y."/>
            <person name="Wang J."/>
            <person name="Varshney R.K."/>
            <person name="Wang J."/>
            <person name="Ling H.Q."/>
            <person name="Wan P."/>
        </authorList>
    </citation>
    <scope>NUCLEOTIDE SEQUENCE</scope>
    <source>
        <strain evidence="2">cv. Jingnong 6</strain>
    </source>
</reference>
<evidence type="ECO:0000313" key="1">
    <source>
        <dbReference type="EMBL" id="KOM40481.1"/>
    </source>
</evidence>
<dbReference type="Proteomes" id="UP000053144">
    <property type="component" value="Chromosome 4"/>
</dbReference>
<protein>
    <submittedName>
        <fullName evidence="1">Uncharacterized protein</fullName>
    </submittedName>
</protein>
<evidence type="ECO:0000313" key="2">
    <source>
        <dbReference type="Proteomes" id="UP000053144"/>
    </source>
</evidence>
<accession>A0A0L9UCR9</accession>
<dbReference type="Gramene" id="KOM40481">
    <property type="protein sequence ID" value="KOM40481"/>
    <property type="gene ID" value="LR48_Vigan04g067900"/>
</dbReference>
<proteinExistence type="predicted"/>
<sequence>MTERERSSLLGLGPRVLGERSLSFADESESSRRTFLTAQFRTRDSRRAFPGFCDESESSRRTFLIARFRTMGSRRAFPGFCRRE</sequence>
<gene>
    <name evidence="1" type="ORF">LR48_Vigan04g067900</name>
</gene>
<dbReference type="EMBL" id="CM003374">
    <property type="protein sequence ID" value="KOM40481.1"/>
    <property type="molecule type" value="Genomic_DNA"/>
</dbReference>
<dbReference type="AlphaFoldDB" id="A0A0L9UCR9"/>